<dbReference type="Pfam" id="PF02140">
    <property type="entry name" value="SUEL_Lectin"/>
    <property type="match status" value="1"/>
</dbReference>
<dbReference type="Gene3D" id="3.10.250.10">
    <property type="entry name" value="SRCR-like domain"/>
    <property type="match status" value="1"/>
</dbReference>
<accession>A0A913XXF7</accession>
<sequence length="469" mass="55357">MSLLQCILFFQLVFGAAVADLSEDSDLLKLLDELSKDTSNEIERPLSKRKMMKPQAWKEDPQAWKQDPHAWKQDPQAWKQDPQAWKQDPQAWKQDPQAWKQDPQAWKQDPQAWKQDPQAWKQDPQAWKQDPQAWKQDPQAWKQDPQAWKQDPQAWKQDPQAWKQDPQAWKQDPQAWKQDPQAWKQDPQAWKQDPQAWKQDPQAWKQDPQAWKQDPQAWKQDPQAWKQDPQAWKQDPQAWKQDPQAWKEDPQAWKQDPQAWKKDKKPLKVRVRLVSKQFRNMGRVEVLYRGRWGSVCDRSWNRYDANVVCRQLGYPRALAVRRGAHFGQSKGPIWMDNVRCTGRETNLGMCRFNGWGKHRCRHSNDVGVVCQPKETLKTYHLCENHNGVLRCPSRKRLWIVYANYGRTSGRSVCPHSNIKNTRCLNKSSSQGIRCACHGKSSCRLYAKNEVYGDSCPGTHKYIEVRYKCV</sequence>
<dbReference type="Pfam" id="PF00530">
    <property type="entry name" value="SRCR"/>
    <property type="match status" value="1"/>
</dbReference>
<organism evidence="8 9">
    <name type="scientific">Exaiptasia diaphana</name>
    <name type="common">Tropical sea anemone</name>
    <name type="synonym">Aiptasia pulchella</name>
    <dbReference type="NCBI Taxonomy" id="2652724"/>
    <lineage>
        <taxon>Eukaryota</taxon>
        <taxon>Metazoa</taxon>
        <taxon>Cnidaria</taxon>
        <taxon>Anthozoa</taxon>
        <taxon>Hexacorallia</taxon>
        <taxon>Actiniaria</taxon>
        <taxon>Aiptasiidae</taxon>
        <taxon>Exaiptasia</taxon>
    </lineage>
</organism>
<feature type="compositionally biased region" description="Basic and acidic residues" evidence="4">
    <location>
        <begin position="56"/>
        <end position="72"/>
    </location>
</feature>
<evidence type="ECO:0000313" key="9">
    <source>
        <dbReference type="Proteomes" id="UP000887567"/>
    </source>
</evidence>
<feature type="disulfide bond" evidence="3">
    <location>
        <begin position="340"/>
        <end position="350"/>
    </location>
</feature>
<dbReference type="CDD" id="cd22827">
    <property type="entry name" value="Gal_Rha_Lectin_SUL-I-like"/>
    <property type="match status" value="1"/>
</dbReference>
<evidence type="ECO:0000256" key="3">
    <source>
        <dbReference type="PROSITE-ProRule" id="PRU00196"/>
    </source>
</evidence>
<dbReference type="PROSITE" id="PS50228">
    <property type="entry name" value="SUEL_LECTIN"/>
    <property type="match status" value="1"/>
</dbReference>
<dbReference type="InterPro" id="IPR000922">
    <property type="entry name" value="Lectin_gal-bd_dom"/>
</dbReference>
<keyword evidence="2 3" id="KW-1015">Disulfide bond</keyword>
<dbReference type="Proteomes" id="UP000887567">
    <property type="component" value="Unplaced"/>
</dbReference>
<dbReference type="InterPro" id="IPR036772">
    <property type="entry name" value="SRCR-like_dom_sf"/>
</dbReference>
<keyword evidence="9" id="KW-1185">Reference proteome</keyword>
<proteinExistence type="predicted"/>
<dbReference type="OrthoDB" id="5963377at2759"/>
<dbReference type="FunFam" id="3.10.250.10:FF:000001">
    <property type="entry name" value="Lysyl oxidase 4 isoform X1"/>
    <property type="match status" value="1"/>
</dbReference>
<dbReference type="SUPFAM" id="SSF56487">
    <property type="entry name" value="SRCR-like"/>
    <property type="match status" value="1"/>
</dbReference>
<dbReference type="EnsemblMetazoa" id="XM_021056162.2">
    <property type="protein sequence ID" value="XP_020911821.1"/>
    <property type="gene ID" value="LOC110249586"/>
</dbReference>
<dbReference type="GO" id="GO:0016020">
    <property type="term" value="C:membrane"/>
    <property type="evidence" value="ECO:0007669"/>
    <property type="project" value="InterPro"/>
</dbReference>
<dbReference type="KEGG" id="epa:110249586"/>
<dbReference type="Gene3D" id="2.60.120.740">
    <property type="match status" value="1"/>
</dbReference>
<evidence type="ECO:0000313" key="8">
    <source>
        <dbReference type="EnsemblMetazoa" id="XP_020911821.1"/>
    </source>
</evidence>
<keyword evidence="1 5" id="KW-0732">Signal</keyword>
<feature type="region of interest" description="Disordered" evidence="4">
    <location>
        <begin position="39"/>
        <end position="265"/>
    </location>
</feature>
<dbReference type="GeneID" id="110249586"/>
<evidence type="ECO:0000259" key="6">
    <source>
        <dbReference type="PROSITE" id="PS50228"/>
    </source>
</evidence>
<dbReference type="RefSeq" id="XP_020911821.1">
    <property type="nucleotide sequence ID" value="XM_021056162.2"/>
</dbReference>
<evidence type="ECO:0000259" key="7">
    <source>
        <dbReference type="PROSITE" id="PS50287"/>
    </source>
</evidence>
<dbReference type="PANTHER" id="PTHR48071">
    <property type="entry name" value="SRCR DOMAIN-CONTAINING PROTEIN"/>
    <property type="match status" value="1"/>
</dbReference>
<dbReference type="OMA" id="YSPERWN"/>
<feature type="disulfide bond" evidence="3">
    <location>
        <begin position="309"/>
        <end position="370"/>
    </location>
</feature>
<evidence type="ECO:0000256" key="5">
    <source>
        <dbReference type="SAM" id="SignalP"/>
    </source>
</evidence>
<dbReference type="GO" id="GO:0030246">
    <property type="term" value="F:carbohydrate binding"/>
    <property type="evidence" value="ECO:0007669"/>
    <property type="project" value="InterPro"/>
</dbReference>
<feature type="domain" description="SRCR" evidence="7">
    <location>
        <begin position="271"/>
        <end position="371"/>
    </location>
</feature>
<reference evidence="8" key="1">
    <citation type="submission" date="2022-11" db="UniProtKB">
        <authorList>
            <consortium name="EnsemblMetazoa"/>
        </authorList>
    </citation>
    <scope>IDENTIFICATION</scope>
</reference>
<dbReference type="InterPro" id="IPR001190">
    <property type="entry name" value="SRCR"/>
</dbReference>
<evidence type="ECO:0000256" key="4">
    <source>
        <dbReference type="SAM" id="MobiDB-lite"/>
    </source>
</evidence>
<dbReference type="PANTHER" id="PTHR48071:SF18">
    <property type="entry name" value="DELETED IN MALIGNANT BRAIN TUMORS 1 PROTEIN-RELATED"/>
    <property type="match status" value="1"/>
</dbReference>
<dbReference type="PROSITE" id="PS50287">
    <property type="entry name" value="SRCR_2"/>
    <property type="match status" value="1"/>
</dbReference>
<dbReference type="SMART" id="SM00202">
    <property type="entry name" value="SR"/>
    <property type="match status" value="1"/>
</dbReference>
<evidence type="ECO:0000256" key="2">
    <source>
        <dbReference type="ARBA" id="ARBA00023157"/>
    </source>
</evidence>
<dbReference type="AlphaFoldDB" id="A0A913XXF7"/>
<protein>
    <submittedName>
        <fullName evidence="8">Uncharacterized protein</fullName>
    </submittedName>
</protein>
<feature type="disulfide bond" evidence="3">
    <location>
        <begin position="296"/>
        <end position="360"/>
    </location>
</feature>
<name>A0A913XXF7_EXADI</name>
<feature type="chain" id="PRO_5037111391" evidence="5">
    <location>
        <begin position="20"/>
        <end position="469"/>
    </location>
</feature>
<dbReference type="InterPro" id="IPR043159">
    <property type="entry name" value="Lectin_gal-bd_sf"/>
</dbReference>
<feature type="signal peptide" evidence="5">
    <location>
        <begin position="1"/>
        <end position="19"/>
    </location>
</feature>
<feature type="domain" description="SUEL-type lectin" evidence="6">
    <location>
        <begin position="381"/>
        <end position="469"/>
    </location>
</feature>
<evidence type="ECO:0000256" key="1">
    <source>
        <dbReference type="ARBA" id="ARBA00022729"/>
    </source>
</evidence>
<dbReference type="PRINTS" id="PR00258">
    <property type="entry name" value="SPERACTRCPTR"/>
</dbReference>